<dbReference type="Proteomes" id="UP000887565">
    <property type="component" value="Unplaced"/>
</dbReference>
<protein>
    <submittedName>
        <fullName evidence="3">Uncharacterized protein</fullName>
    </submittedName>
</protein>
<sequence>MDESTRVQPTAMDIETDTTMDQTLMDIPEESTLHQSTSAMAALAAALTAYHFPSPPPGMLFPEHHWTDYPDTLKEEIQRILLPQPTPAAPVPQVTQPAPMRTMDEPRTRQTPPPSTSRTEHGKTPAKGQPVAANNAINKKLVMRHQHQQNNRCLLANRKATIQATSRTLVMTVTEKKPNNGPLQAVIALNTNALWMHHHTALKASKLTSPLRRDAEIKKRMEALKNPPQTVFKVPLPPPPPMDMELATSSSNSLPPRAMSLPPTAPTFATAPV</sequence>
<feature type="region of interest" description="Disordered" evidence="1">
    <location>
        <begin position="229"/>
        <end position="273"/>
    </location>
</feature>
<evidence type="ECO:0000313" key="3">
    <source>
        <dbReference type="WBParaSite" id="nRc.2.0.1.t21349-RA"/>
    </source>
</evidence>
<reference evidence="3" key="1">
    <citation type="submission" date="2022-11" db="UniProtKB">
        <authorList>
            <consortium name="WormBaseParasite"/>
        </authorList>
    </citation>
    <scope>IDENTIFICATION</scope>
</reference>
<evidence type="ECO:0000313" key="2">
    <source>
        <dbReference type="Proteomes" id="UP000887565"/>
    </source>
</evidence>
<dbReference type="AlphaFoldDB" id="A0A915J6E5"/>
<feature type="region of interest" description="Disordered" evidence="1">
    <location>
        <begin position="83"/>
        <end position="131"/>
    </location>
</feature>
<evidence type="ECO:0000256" key="1">
    <source>
        <dbReference type="SAM" id="MobiDB-lite"/>
    </source>
</evidence>
<accession>A0A915J6E5</accession>
<keyword evidence="2" id="KW-1185">Reference proteome</keyword>
<proteinExistence type="predicted"/>
<dbReference type="WBParaSite" id="nRc.2.0.1.t21349-RA">
    <property type="protein sequence ID" value="nRc.2.0.1.t21349-RA"/>
    <property type="gene ID" value="nRc.2.0.1.g21349"/>
</dbReference>
<organism evidence="2 3">
    <name type="scientific">Romanomermis culicivorax</name>
    <name type="common">Nematode worm</name>
    <dbReference type="NCBI Taxonomy" id="13658"/>
    <lineage>
        <taxon>Eukaryota</taxon>
        <taxon>Metazoa</taxon>
        <taxon>Ecdysozoa</taxon>
        <taxon>Nematoda</taxon>
        <taxon>Enoplea</taxon>
        <taxon>Dorylaimia</taxon>
        <taxon>Mermithida</taxon>
        <taxon>Mermithoidea</taxon>
        <taxon>Mermithidae</taxon>
        <taxon>Romanomermis</taxon>
    </lineage>
</organism>
<name>A0A915J6E5_ROMCU</name>